<dbReference type="EMBL" id="CP002691">
    <property type="protein sequence ID" value="AEE49175.1"/>
    <property type="molecule type" value="Genomic_DNA"/>
</dbReference>
<sequence length="446" mass="50510">MAKESASAKFSIVHPQAAGIDVGSRFHWVSVGQEAGESKQFGVFTKDLHALCQWLVSLGIRTVAMESTGFYWKQLFVMLQSYGMEVYLVNASFTKNIQGRKPSDLSDSQWIWKMHSVGLLPASFQPDSFTEELRTYVRHRNRLIEGAAQCVNRMQKCLTLMNLQLPIVVSDISGKSGKAIIEAILNGERDGSKLAQLADYRLKADKATLSEALTGFWRADHLFELDQHWKMYHHYQEHLAQCDQKIEEVLQSRVQVTGQAELAYDQKKSRGKNDPSFQLATYAYQLSDGVDLLQVDGVGLNLILTLLSEVGLDLTQFPSAKHFTSWLCLCPNKKVSGGKVLSSSTRKNKSRLRKAFKQTAIGVCRKKDCVLAHFYRKMAAKHGKGTAITATARKIAVIVYHMLQKKEAYQPQQLEDYQQKVRTQKIKQIQRTIRNLEVHEHELVFA</sequence>
<dbReference type="GO" id="GO:0003677">
    <property type="term" value="F:DNA binding"/>
    <property type="evidence" value="ECO:0007669"/>
    <property type="project" value="InterPro"/>
</dbReference>
<dbReference type="NCBIfam" id="NF033542">
    <property type="entry name" value="transpos_IS110"/>
    <property type="match status" value="1"/>
</dbReference>
<feature type="domain" description="Transposase IS116/IS110/IS902 C-terminal" evidence="2">
    <location>
        <begin position="292"/>
        <end position="373"/>
    </location>
</feature>
<dbReference type="GO" id="GO:0004803">
    <property type="term" value="F:transposase activity"/>
    <property type="evidence" value="ECO:0007669"/>
    <property type="project" value="InterPro"/>
</dbReference>
<protein>
    <submittedName>
        <fullName evidence="3">Transposase IS116/IS110/IS902 family protein</fullName>
    </submittedName>
</protein>
<evidence type="ECO:0000313" key="3">
    <source>
        <dbReference type="EMBL" id="AEE48123.1"/>
    </source>
</evidence>
<accession>F4KUU7</accession>
<dbReference type="STRING" id="760192.Halhy_0210"/>
<evidence type="ECO:0000259" key="2">
    <source>
        <dbReference type="Pfam" id="PF02371"/>
    </source>
</evidence>
<evidence type="ECO:0000313" key="4">
    <source>
        <dbReference type="EMBL" id="AEE49175.1"/>
    </source>
</evidence>
<dbReference type="InterPro" id="IPR002525">
    <property type="entry name" value="Transp_IS110-like_N"/>
</dbReference>
<dbReference type="AlphaFoldDB" id="F4KUU7"/>
<dbReference type="Pfam" id="PF02371">
    <property type="entry name" value="Transposase_20"/>
    <property type="match status" value="1"/>
</dbReference>
<dbReference type="KEGG" id="hhy:Halhy_1280"/>
<reference evidence="3 5" key="1">
    <citation type="journal article" date="2011" name="Stand. Genomic Sci.">
        <title>Complete genome sequence of Haliscomenobacter hydrossis type strain (O).</title>
        <authorList>
            <consortium name="US DOE Joint Genome Institute (JGI-PGF)"/>
            <person name="Daligault H."/>
            <person name="Lapidus A."/>
            <person name="Zeytun A."/>
            <person name="Nolan M."/>
            <person name="Lucas S."/>
            <person name="Del Rio T.G."/>
            <person name="Tice H."/>
            <person name="Cheng J.F."/>
            <person name="Tapia R."/>
            <person name="Han C."/>
            <person name="Goodwin L."/>
            <person name="Pitluck S."/>
            <person name="Liolios K."/>
            <person name="Pagani I."/>
            <person name="Ivanova N."/>
            <person name="Huntemann M."/>
            <person name="Mavromatis K."/>
            <person name="Mikhailova N."/>
            <person name="Pati A."/>
            <person name="Chen A."/>
            <person name="Palaniappan K."/>
            <person name="Land M."/>
            <person name="Hauser L."/>
            <person name="Brambilla E.M."/>
            <person name="Rohde M."/>
            <person name="Verbarg S."/>
            <person name="Goker M."/>
            <person name="Bristow J."/>
            <person name="Eisen J.A."/>
            <person name="Markowitz V."/>
            <person name="Hugenholtz P."/>
            <person name="Kyrpides N.C."/>
            <person name="Klenk H.P."/>
            <person name="Woyke T."/>
        </authorList>
    </citation>
    <scope>NUCLEOTIDE SEQUENCE [LARGE SCALE GENOMIC DNA]</scope>
    <source>
        <strain evidence="5">ATCC 27775 / DSM 1100 / LMG 10767 / O</strain>
        <strain evidence="3">DSM 1100</strain>
    </source>
</reference>
<dbReference type="GO" id="GO:0006313">
    <property type="term" value="P:DNA transposition"/>
    <property type="evidence" value="ECO:0007669"/>
    <property type="project" value="InterPro"/>
</dbReference>
<dbReference type="eggNOG" id="COG3547">
    <property type="taxonomic scope" value="Bacteria"/>
</dbReference>
<dbReference type="Pfam" id="PF01548">
    <property type="entry name" value="DEDD_Tnp_IS110"/>
    <property type="match status" value="1"/>
</dbReference>
<dbReference type="RefSeq" id="WP_013762687.1">
    <property type="nucleotide sequence ID" value="NC_015510.1"/>
</dbReference>
<feature type="domain" description="Transposase IS110-like N-terminal" evidence="1">
    <location>
        <begin position="18"/>
        <end position="161"/>
    </location>
</feature>
<dbReference type="KEGG" id="hhy:Halhy_0210"/>
<name>F4KUU7_HALH1</name>
<gene>
    <name evidence="3" type="ordered locus">Halhy_0210</name>
    <name evidence="4" type="ordered locus">Halhy_1280</name>
</gene>
<dbReference type="InterPro" id="IPR003346">
    <property type="entry name" value="Transposase_20"/>
</dbReference>
<dbReference type="PANTHER" id="PTHR33055:SF13">
    <property type="entry name" value="TRANSPOSASE"/>
    <property type="match status" value="1"/>
</dbReference>
<dbReference type="OrthoDB" id="9815354at2"/>
<evidence type="ECO:0000313" key="5">
    <source>
        <dbReference type="Proteomes" id="UP000008461"/>
    </source>
</evidence>
<reference key="2">
    <citation type="submission" date="2011-04" db="EMBL/GenBank/DDBJ databases">
        <title>Complete sequence of chromosome of Haliscomenobacter hydrossis DSM 1100.</title>
        <authorList>
            <consortium name="US DOE Joint Genome Institute (JGI-PGF)"/>
            <person name="Lucas S."/>
            <person name="Han J."/>
            <person name="Lapidus A."/>
            <person name="Bruce D."/>
            <person name="Goodwin L."/>
            <person name="Pitluck S."/>
            <person name="Peters L."/>
            <person name="Kyrpides N."/>
            <person name="Mavromatis K."/>
            <person name="Ivanova N."/>
            <person name="Ovchinnikova G."/>
            <person name="Pagani I."/>
            <person name="Daligault H."/>
            <person name="Detter J.C."/>
            <person name="Han C."/>
            <person name="Land M."/>
            <person name="Hauser L."/>
            <person name="Markowitz V."/>
            <person name="Cheng J.-F."/>
            <person name="Hugenholtz P."/>
            <person name="Woyke T."/>
            <person name="Wu D."/>
            <person name="Verbarg S."/>
            <person name="Frueling A."/>
            <person name="Brambilla E."/>
            <person name="Klenk H.-P."/>
            <person name="Eisen J.A."/>
        </authorList>
    </citation>
    <scope>NUCLEOTIDE SEQUENCE</scope>
    <source>
        <strain>DSM 1100</strain>
    </source>
</reference>
<evidence type="ECO:0000259" key="1">
    <source>
        <dbReference type="Pfam" id="PF01548"/>
    </source>
</evidence>
<keyword evidence="5" id="KW-1185">Reference proteome</keyword>
<dbReference type="EMBL" id="CP002691">
    <property type="protein sequence ID" value="AEE48123.1"/>
    <property type="molecule type" value="Genomic_DNA"/>
</dbReference>
<proteinExistence type="predicted"/>
<dbReference type="Proteomes" id="UP000008461">
    <property type="component" value="Chromosome"/>
</dbReference>
<dbReference type="PANTHER" id="PTHR33055">
    <property type="entry name" value="TRANSPOSASE FOR INSERTION SEQUENCE ELEMENT IS1111A"/>
    <property type="match status" value="1"/>
</dbReference>
<dbReference type="HOGENOM" id="CLU_036902_11_1_10"/>
<organism evidence="3 5">
    <name type="scientific">Haliscomenobacter hydrossis (strain ATCC 27775 / DSM 1100 / LMG 10767 / O)</name>
    <dbReference type="NCBI Taxonomy" id="760192"/>
    <lineage>
        <taxon>Bacteria</taxon>
        <taxon>Pseudomonadati</taxon>
        <taxon>Bacteroidota</taxon>
        <taxon>Saprospiria</taxon>
        <taxon>Saprospirales</taxon>
        <taxon>Haliscomenobacteraceae</taxon>
        <taxon>Haliscomenobacter</taxon>
    </lineage>
</organism>
<dbReference type="InterPro" id="IPR047650">
    <property type="entry name" value="Transpos_IS110"/>
</dbReference>